<name>A0A7Y9NMH5_9BACT</name>
<comment type="caution">
    <text evidence="3">The sequence shown here is derived from an EMBL/GenBank/DDBJ whole genome shotgun (WGS) entry which is preliminary data.</text>
</comment>
<evidence type="ECO:0000313" key="4">
    <source>
        <dbReference type="Proteomes" id="UP000534186"/>
    </source>
</evidence>
<proteinExistence type="predicted"/>
<protein>
    <submittedName>
        <fullName evidence="3">Putative coiled-coil protein SlyX</fullName>
    </submittedName>
</protein>
<evidence type="ECO:0000256" key="2">
    <source>
        <dbReference type="SAM" id="SignalP"/>
    </source>
</evidence>
<evidence type="ECO:0000313" key="3">
    <source>
        <dbReference type="EMBL" id="NYF52090.1"/>
    </source>
</evidence>
<dbReference type="AlphaFoldDB" id="A0A7Y9NMH5"/>
<feature type="coiled-coil region" evidence="1">
    <location>
        <begin position="44"/>
        <end position="134"/>
    </location>
</feature>
<dbReference type="EMBL" id="JACCCV010000001">
    <property type="protein sequence ID" value="NYF52090.1"/>
    <property type="molecule type" value="Genomic_DNA"/>
</dbReference>
<organism evidence="3 4">
    <name type="scientific">Tunturiibacter lichenicola</name>
    <dbReference type="NCBI Taxonomy" id="2051959"/>
    <lineage>
        <taxon>Bacteria</taxon>
        <taxon>Pseudomonadati</taxon>
        <taxon>Acidobacteriota</taxon>
        <taxon>Terriglobia</taxon>
        <taxon>Terriglobales</taxon>
        <taxon>Acidobacteriaceae</taxon>
        <taxon>Tunturiibacter</taxon>
    </lineage>
</organism>
<reference evidence="3 4" key="1">
    <citation type="submission" date="2020-07" db="EMBL/GenBank/DDBJ databases">
        <title>Genomic Encyclopedia of Type Strains, Phase IV (KMG-V): Genome sequencing to study the core and pangenomes of soil and plant-associated prokaryotes.</title>
        <authorList>
            <person name="Whitman W."/>
        </authorList>
    </citation>
    <scope>NUCLEOTIDE SEQUENCE [LARGE SCALE GENOMIC DNA]</scope>
    <source>
        <strain evidence="3 4">M8UP30</strain>
    </source>
</reference>
<feature type="signal peptide" evidence="2">
    <location>
        <begin position="1"/>
        <end position="23"/>
    </location>
</feature>
<accession>A0A7Y9NMH5</accession>
<sequence>MRETGFCLLACLILTGLRASLYAQSTVPVSAAASSLSSPADARSAKLEQRIETISSSLDEAHQQLEQSRKQILQLQRELLLIKEQLAATQPVHSEQSSADNSNVDVAKTTASAIEDLQERQQTLEEQVKLHEQTKIESDSKYPVRITGLILFNSFINKGIVDNIDLPEVALSASNDSGDGSGGAGFRQTILGLQGFGPRIAGAKTSADVNLDFFGGLAYGSSATSAGIVRMRTASINLDWEHDSIQAGMVGPLLSPLSPTSYATVAEPSLSGAGNLWTWSPQLRYAHQTPLQSGRQLQFEFGLWDPQTAGYSTNLLFRSPSPGEYSKQPAYESRISYGTAKDFYGNSASEHPLQIGLGGYYSRQSYPYGESLDTWAVTADWRVPFNNHFEVSGEGYRGRGLGGLGGGVYKDILVGINPVTGQDSYRGLNAIGGWAQFKTRYNRSIEANASLGLDDGFAGDFHALQFPAAATAVQLRARNQMFVANLIYRPKTYIILSPEYRRIWTWPIYGSGSTADIFTLSAGYQF</sequence>
<keyword evidence="2" id="KW-0732">Signal</keyword>
<dbReference type="Proteomes" id="UP000534186">
    <property type="component" value="Unassembled WGS sequence"/>
</dbReference>
<evidence type="ECO:0000256" key="1">
    <source>
        <dbReference type="SAM" id="Coils"/>
    </source>
</evidence>
<keyword evidence="1" id="KW-0175">Coiled coil</keyword>
<feature type="chain" id="PRO_5030649126" evidence="2">
    <location>
        <begin position="24"/>
        <end position="526"/>
    </location>
</feature>
<gene>
    <name evidence="3" type="ORF">HDF12_002455</name>
</gene>